<keyword evidence="1" id="KW-0732">Signal</keyword>
<dbReference type="Pfam" id="PF14368">
    <property type="entry name" value="LTP_2"/>
    <property type="match status" value="2"/>
</dbReference>
<organism evidence="3 4">
    <name type="scientific">Thalictrum thalictroides</name>
    <name type="common">Rue-anemone</name>
    <name type="synonym">Anemone thalictroides</name>
    <dbReference type="NCBI Taxonomy" id="46969"/>
    <lineage>
        <taxon>Eukaryota</taxon>
        <taxon>Viridiplantae</taxon>
        <taxon>Streptophyta</taxon>
        <taxon>Embryophyta</taxon>
        <taxon>Tracheophyta</taxon>
        <taxon>Spermatophyta</taxon>
        <taxon>Magnoliopsida</taxon>
        <taxon>Ranunculales</taxon>
        <taxon>Ranunculaceae</taxon>
        <taxon>Thalictroideae</taxon>
        <taxon>Thalictrum</taxon>
    </lineage>
</organism>
<gene>
    <name evidence="3" type="ORF">FRX31_028408</name>
</gene>
<proteinExistence type="predicted"/>
<evidence type="ECO:0000313" key="4">
    <source>
        <dbReference type="Proteomes" id="UP000554482"/>
    </source>
</evidence>
<feature type="domain" description="Bifunctional inhibitor/plant lipid transfer protein/seed storage helical" evidence="2">
    <location>
        <begin position="41"/>
        <end position="104"/>
    </location>
</feature>
<dbReference type="AlphaFoldDB" id="A0A7J6VAS8"/>
<feature type="signal peptide" evidence="1">
    <location>
        <begin position="1"/>
        <end position="27"/>
    </location>
</feature>
<dbReference type="InterPro" id="IPR016140">
    <property type="entry name" value="Bifunc_inhib/LTP/seed_store"/>
</dbReference>
<dbReference type="InterPro" id="IPR044741">
    <property type="entry name" value="NsLTP-like"/>
</dbReference>
<reference evidence="3 4" key="1">
    <citation type="submission" date="2020-06" db="EMBL/GenBank/DDBJ databases">
        <title>Transcriptomic and genomic resources for Thalictrum thalictroides and T. hernandezii: Facilitating candidate gene discovery in an emerging model plant lineage.</title>
        <authorList>
            <person name="Arias T."/>
            <person name="Riano-Pachon D.M."/>
            <person name="Di Stilio V.S."/>
        </authorList>
    </citation>
    <scope>NUCLEOTIDE SEQUENCE [LARGE SCALE GENOMIC DNA]</scope>
    <source>
        <strain evidence="4">cv. WT478/WT964</strain>
        <tissue evidence="3">Leaves</tissue>
    </source>
</reference>
<dbReference type="OrthoDB" id="653734at2759"/>
<dbReference type="PANTHER" id="PTHR33286:SF1">
    <property type="entry name" value="OS01G0800600 PROTEIN"/>
    <property type="match status" value="1"/>
</dbReference>
<dbReference type="CDD" id="cd04660">
    <property type="entry name" value="nsLTP_like"/>
    <property type="match status" value="1"/>
</dbReference>
<dbReference type="InterPro" id="IPR036312">
    <property type="entry name" value="Bifun_inhib/LTP/seed_sf"/>
</dbReference>
<evidence type="ECO:0000256" key="1">
    <source>
        <dbReference type="SAM" id="SignalP"/>
    </source>
</evidence>
<dbReference type="SUPFAM" id="SSF47699">
    <property type="entry name" value="Bifunctional inhibitor/lipid-transfer protein/seed storage 2S albumin"/>
    <property type="match status" value="2"/>
</dbReference>
<evidence type="ECO:0000259" key="2">
    <source>
        <dbReference type="SMART" id="SM00499"/>
    </source>
</evidence>
<evidence type="ECO:0000313" key="3">
    <source>
        <dbReference type="EMBL" id="KAF5182003.1"/>
    </source>
</evidence>
<name>A0A7J6VAS8_THATH</name>
<protein>
    <submittedName>
        <fullName evidence="3">Bifunctional inhibitor/lipid-transfer protein/seed storage 2S albumin superfamily protein</fullName>
    </submittedName>
</protein>
<dbReference type="EMBL" id="JABWDY010035417">
    <property type="protein sequence ID" value="KAF5182003.1"/>
    <property type="molecule type" value="Genomic_DNA"/>
</dbReference>
<dbReference type="Gene3D" id="1.10.110.10">
    <property type="entry name" value="Plant lipid-transfer and hydrophobic proteins"/>
    <property type="match status" value="2"/>
</dbReference>
<dbReference type="Proteomes" id="UP000554482">
    <property type="component" value="Unassembled WGS sequence"/>
</dbReference>
<feature type="domain" description="Bifunctional inhibitor/plant lipid transfer protein/seed storage helical" evidence="2">
    <location>
        <begin position="133"/>
        <end position="192"/>
    </location>
</feature>
<comment type="caution">
    <text evidence="3">The sequence shown here is derived from an EMBL/GenBank/DDBJ whole genome shotgun (WGS) entry which is preliminary data.</text>
</comment>
<dbReference type="PANTHER" id="PTHR33286">
    <property type="entry name" value="BIFUNCTIONAL INHIBITOR/LIPID-TRANSFER PROTEIN/SEED STORAGE 2S ALBUMIN SUPERFAMILY PROTEIN"/>
    <property type="match status" value="1"/>
</dbReference>
<accession>A0A7J6VAS8</accession>
<feature type="chain" id="PRO_5029762041" evidence="1">
    <location>
        <begin position="28"/>
        <end position="193"/>
    </location>
</feature>
<sequence>MEVVKFLATLLMIVGIVTVLNNQEVLSQQCKGDVEGLIRECAQYVQRPGPKTRPSQGCCNVIKKVDVPCACKRITKEVEQIISMEKVFYVLKSCGGNMRRGTKCGRILVFTNQAVLVAEKDCLCDIPGIKAHCFDFIQIIGPDVLPSSECCGIIRGVDVACICKSATDEFKQTISMSRFSVVARLCGNPGKCF</sequence>
<keyword evidence="4" id="KW-1185">Reference proteome</keyword>
<dbReference type="SMART" id="SM00499">
    <property type="entry name" value="AAI"/>
    <property type="match status" value="2"/>
</dbReference>